<dbReference type="RefSeq" id="WP_037976940.1">
    <property type="nucleotide sequence ID" value="NZ_JAXDSK010000062.1"/>
</dbReference>
<keyword evidence="5" id="KW-0788">Thiol protease</keyword>
<keyword evidence="2" id="KW-0645">Protease</keyword>
<keyword evidence="4" id="KW-0378">Hydrolase</keyword>
<dbReference type="InterPro" id="IPR038765">
    <property type="entry name" value="Papain-like_cys_pep_sf"/>
</dbReference>
<reference evidence="9 10" key="1">
    <citation type="submission" date="2014-04" db="EMBL/GenBank/DDBJ databases">
        <title>Draft Genome Sequence of Synergistes jonesii.</title>
        <authorList>
            <person name="Coil D.A."/>
            <person name="Eisen J.A."/>
            <person name="Holland-Moritz H.E."/>
        </authorList>
    </citation>
    <scope>NUCLEOTIDE SEQUENCE [LARGE SCALE GENOMIC DNA]</scope>
    <source>
        <strain evidence="9 10">78-1</strain>
    </source>
</reference>
<dbReference type="GO" id="GO:0008270">
    <property type="term" value="F:zinc ion binding"/>
    <property type="evidence" value="ECO:0007669"/>
    <property type="project" value="TreeGrafter"/>
</dbReference>
<accession>A0A073IQB6</accession>
<feature type="domain" description="NlpC/P60" evidence="8">
    <location>
        <begin position="83"/>
        <end position="235"/>
    </location>
</feature>
<dbReference type="InterPro" id="IPR051929">
    <property type="entry name" value="VirAsm_ModProt"/>
</dbReference>
<dbReference type="GO" id="GO:0008234">
    <property type="term" value="F:cysteine-type peptidase activity"/>
    <property type="evidence" value="ECO:0007669"/>
    <property type="project" value="UniProtKB-KW"/>
</dbReference>
<dbReference type="SUPFAM" id="SSF102712">
    <property type="entry name" value="JAB1/MPN domain"/>
    <property type="match status" value="1"/>
</dbReference>
<keyword evidence="6" id="KW-0862">Zinc</keyword>
<organism evidence="9 10">
    <name type="scientific">Synergistes jonesii</name>
    <dbReference type="NCBI Taxonomy" id="2754"/>
    <lineage>
        <taxon>Bacteria</taxon>
        <taxon>Thermotogati</taxon>
        <taxon>Synergistota</taxon>
        <taxon>Synergistia</taxon>
        <taxon>Synergistales</taxon>
        <taxon>Synergistaceae</taxon>
        <taxon>Synergistes</taxon>
    </lineage>
</organism>
<dbReference type="Pfam" id="PF14464">
    <property type="entry name" value="Prok-JAB"/>
    <property type="match status" value="1"/>
</dbReference>
<dbReference type="Gene3D" id="3.40.140.10">
    <property type="entry name" value="Cytidine Deaminase, domain 2"/>
    <property type="match status" value="1"/>
</dbReference>
<dbReference type="PANTHER" id="PTHR34858:SF1">
    <property type="entry name" value="CYSO-CYSTEINE PEPTIDASE"/>
    <property type="match status" value="1"/>
</dbReference>
<evidence type="ECO:0000259" key="8">
    <source>
        <dbReference type="PROSITE" id="PS51935"/>
    </source>
</evidence>
<evidence type="ECO:0000256" key="3">
    <source>
        <dbReference type="ARBA" id="ARBA00022723"/>
    </source>
</evidence>
<evidence type="ECO:0000256" key="4">
    <source>
        <dbReference type="ARBA" id="ARBA00022801"/>
    </source>
</evidence>
<dbReference type="Pfam" id="PF00877">
    <property type="entry name" value="NLPC_P60"/>
    <property type="match status" value="1"/>
</dbReference>
<dbReference type="SUPFAM" id="SSF54001">
    <property type="entry name" value="Cysteine proteinases"/>
    <property type="match status" value="1"/>
</dbReference>
<protein>
    <recommendedName>
        <fullName evidence="8">NlpC/P60 domain-containing protein</fullName>
    </recommendedName>
</protein>
<proteinExistence type="inferred from homology"/>
<dbReference type="GO" id="GO:0008235">
    <property type="term" value="F:metalloexopeptidase activity"/>
    <property type="evidence" value="ECO:0007669"/>
    <property type="project" value="TreeGrafter"/>
</dbReference>
<dbReference type="GO" id="GO:0006508">
    <property type="term" value="P:proteolysis"/>
    <property type="evidence" value="ECO:0007669"/>
    <property type="project" value="UniProtKB-KW"/>
</dbReference>
<dbReference type="InterPro" id="IPR028090">
    <property type="entry name" value="JAB_dom_prok"/>
</dbReference>
<evidence type="ECO:0000313" key="9">
    <source>
        <dbReference type="EMBL" id="KEJ91681.1"/>
    </source>
</evidence>
<gene>
    <name evidence="9" type="ORF">EH55_06810</name>
</gene>
<sequence length="235" mass="26313">MELTAELKIHMKAHAAEVYPFEACGIVAGGVYVPLANTACDCRNDFTLPARTFLDYEVQAVFHSHPDAPDAPTESDMKSQIDTAVPWILCSAGEEGASEPYMWGGGYIPPLVRREFRHGPSGTDGKGDCYALIKDWYKLERDIELPEFPRSDEWWKSGGHLYAENFAAAGFHAVTGQEREIGDVAFMAINCNEMNHAAVYIGGGMFLQHLARRLSRRDPAPMWAKMIRMWVRRDA</sequence>
<dbReference type="AlphaFoldDB" id="A0A073IQB6"/>
<dbReference type="GeneID" id="90983973"/>
<comment type="caution">
    <text evidence="9">The sequence shown here is derived from an EMBL/GenBank/DDBJ whole genome shotgun (WGS) entry which is preliminary data.</text>
</comment>
<evidence type="ECO:0000256" key="2">
    <source>
        <dbReference type="ARBA" id="ARBA00022670"/>
    </source>
</evidence>
<dbReference type="PANTHER" id="PTHR34858">
    <property type="entry name" value="CYSO-CYSTEINE PEPTIDASE"/>
    <property type="match status" value="1"/>
</dbReference>
<dbReference type="STRING" id="2754.EH55_06810"/>
<evidence type="ECO:0000256" key="1">
    <source>
        <dbReference type="ARBA" id="ARBA00007074"/>
    </source>
</evidence>
<comment type="similarity">
    <text evidence="1">Belongs to the peptidase C40 family.</text>
</comment>
<dbReference type="eggNOG" id="COG1310">
    <property type="taxonomic scope" value="Bacteria"/>
</dbReference>
<keyword evidence="7" id="KW-0482">Metalloprotease</keyword>
<dbReference type="Proteomes" id="UP000027665">
    <property type="component" value="Unassembled WGS sequence"/>
</dbReference>
<evidence type="ECO:0000256" key="5">
    <source>
        <dbReference type="ARBA" id="ARBA00022807"/>
    </source>
</evidence>
<keyword evidence="3" id="KW-0479">Metal-binding</keyword>
<evidence type="ECO:0000313" key="10">
    <source>
        <dbReference type="Proteomes" id="UP000027665"/>
    </source>
</evidence>
<evidence type="ECO:0000256" key="7">
    <source>
        <dbReference type="ARBA" id="ARBA00023049"/>
    </source>
</evidence>
<name>A0A073IQB6_9BACT</name>
<dbReference type="InterPro" id="IPR000064">
    <property type="entry name" value="NLP_P60_dom"/>
</dbReference>
<dbReference type="PROSITE" id="PS51935">
    <property type="entry name" value="NLPC_P60"/>
    <property type="match status" value="1"/>
</dbReference>
<evidence type="ECO:0000256" key="6">
    <source>
        <dbReference type="ARBA" id="ARBA00022833"/>
    </source>
</evidence>
<keyword evidence="10" id="KW-1185">Reference proteome</keyword>
<dbReference type="EMBL" id="JMKI01000037">
    <property type="protein sequence ID" value="KEJ91681.1"/>
    <property type="molecule type" value="Genomic_DNA"/>
</dbReference>
<dbReference type="OrthoDB" id="1494599at2"/>